<name>A0A3A1WL97_9HYPH</name>
<feature type="compositionally biased region" description="Polar residues" evidence="1">
    <location>
        <begin position="77"/>
        <end position="88"/>
    </location>
</feature>
<keyword evidence="4" id="KW-1185">Reference proteome</keyword>
<evidence type="ECO:0000313" key="3">
    <source>
        <dbReference type="EMBL" id="RIY02079.1"/>
    </source>
</evidence>
<accession>A0A3A1WL97</accession>
<feature type="compositionally biased region" description="Gly residues" evidence="1">
    <location>
        <begin position="44"/>
        <end position="71"/>
    </location>
</feature>
<evidence type="ECO:0008006" key="5">
    <source>
        <dbReference type="Google" id="ProtNLM"/>
    </source>
</evidence>
<keyword evidence="2" id="KW-0732">Signal</keyword>
<dbReference type="EMBL" id="QYRN01000003">
    <property type="protein sequence ID" value="RIY02079.1"/>
    <property type="molecule type" value="Genomic_DNA"/>
</dbReference>
<protein>
    <recommendedName>
        <fullName evidence="5">1,3-beta-glucanase</fullName>
    </recommendedName>
</protein>
<feature type="signal peptide" evidence="2">
    <location>
        <begin position="1"/>
        <end position="21"/>
    </location>
</feature>
<dbReference type="RefSeq" id="WP_119539216.1">
    <property type="nucleotide sequence ID" value="NZ_QYRN01000003.1"/>
</dbReference>
<evidence type="ECO:0000256" key="1">
    <source>
        <dbReference type="SAM" id="MobiDB-lite"/>
    </source>
</evidence>
<proteinExistence type="predicted"/>
<evidence type="ECO:0000313" key="4">
    <source>
        <dbReference type="Proteomes" id="UP000265750"/>
    </source>
</evidence>
<dbReference type="OrthoDB" id="7908701at2"/>
<organism evidence="3 4">
    <name type="scientific">Aureimonas flava</name>
    <dbReference type="NCBI Taxonomy" id="2320271"/>
    <lineage>
        <taxon>Bacteria</taxon>
        <taxon>Pseudomonadati</taxon>
        <taxon>Pseudomonadota</taxon>
        <taxon>Alphaproteobacteria</taxon>
        <taxon>Hyphomicrobiales</taxon>
        <taxon>Aurantimonadaceae</taxon>
        <taxon>Aureimonas</taxon>
    </lineage>
</organism>
<gene>
    <name evidence="3" type="ORF">D3218_07200</name>
</gene>
<reference evidence="4" key="1">
    <citation type="submission" date="2018-09" db="EMBL/GenBank/DDBJ databases">
        <authorList>
            <person name="Tuo L."/>
        </authorList>
    </citation>
    <scope>NUCLEOTIDE SEQUENCE [LARGE SCALE GENOMIC DNA]</scope>
    <source>
        <strain evidence="4">M2BS4Y-1</strain>
    </source>
</reference>
<feature type="chain" id="PRO_5017308326" description="1,3-beta-glucanase" evidence="2">
    <location>
        <begin position="22"/>
        <end position="114"/>
    </location>
</feature>
<comment type="caution">
    <text evidence="3">The sequence shown here is derived from an EMBL/GenBank/DDBJ whole genome shotgun (WGS) entry which is preliminary data.</text>
</comment>
<sequence length="114" mass="10616">MLRPIASALLLAAGLAAPAGAQTMAPTDDMAAGRSVSQPTGNLPGVGMGIGSAGGDRGTRGPGGLQNGVGAYGNMTPDGSGSAGNTLTRIPGAIPEGGRSGFGIPLGGTSANGG</sequence>
<feature type="region of interest" description="Disordered" evidence="1">
    <location>
        <begin position="21"/>
        <end position="114"/>
    </location>
</feature>
<dbReference type="Proteomes" id="UP000265750">
    <property type="component" value="Unassembled WGS sequence"/>
</dbReference>
<evidence type="ECO:0000256" key="2">
    <source>
        <dbReference type="SAM" id="SignalP"/>
    </source>
</evidence>
<feature type="compositionally biased region" description="Gly residues" evidence="1">
    <location>
        <begin position="98"/>
        <end position="114"/>
    </location>
</feature>
<dbReference type="AlphaFoldDB" id="A0A3A1WL97"/>